<feature type="signal peptide" evidence="1">
    <location>
        <begin position="1"/>
        <end position="23"/>
    </location>
</feature>
<protein>
    <submittedName>
        <fullName evidence="2">Galactose oxidase</fullName>
    </submittedName>
</protein>
<evidence type="ECO:0000313" key="2">
    <source>
        <dbReference type="EMBL" id="KAA8477536.1"/>
    </source>
</evidence>
<accession>A0A543GM11</accession>
<dbReference type="InterPro" id="IPR015915">
    <property type="entry name" value="Kelch-typ_b-propeller"/>
</dbReference>
<keyword evidence="3" id="KW-1185">Reference proteome</keyword>
<dbReference type="SUPFAM" id="SSF117281">
    <property type="entry name" value="Kelch motif"/>
    <property type="match status" value="1"/>
</dbReference>
<dbReference type="AlphaFoldDB" id="A0A543GM11"/>
<dbReference type="InterPro" id="IPR011043">
    <property type="entry name" value="Gal_Oxase/kelch_b-propeller"/>
</dbReference>
<dbReference type="EMBL" id="VWNE01000036">
    <property type="protein sequence ID" value="KAA8477536.1"/>
    <property type="molecule type" value="Genomic_DNA"/>
</dbReference>
<dbReference type="Pfam" id="PF01344">
    <property type="entry name" value="Kelch_1"/>
    <property type="match status" value="1"/>
</dbReference>
<gene>
    <name evidence="2" type="ORF">F1649_18455</name>
</gene>
<name>A0A543GM11_9SPHI</name>
<dbReference type="InterPro" id="IPR006652">
    <property type="entry name" value="Kelch_1"/>
</dbReference>
<dbReference type="Gene3D" id="2.120.10.80">
    <property type="entry name" value="Kelch-type beta propeller"/>
    <property type="match status" value="2"/>
</dbReference>
<dbReference type="PANTHER" id="PTHR45632">
    <property type="entry name" value="LD33804P"/>
    <property type="match status" value="1"/>
</dbReference>
<dbReference type="SUPFAM" id="SSF50965">
    <property type="entry name" value="Galactose oxidase, central domain"/>
    <property type="match status" value="1"/>
</dbReference>
<sequence length="351" mass="38464">MNKLFTGAFFLCLLTLFAGCSSSDDDDDLAGDWIRKSDFGGVSRRGAVSFVIDDIAYVGTGYNYGASSTDKRHLADFWSYDAARDNWDTIATFPGAPRTDAVAFSAGGKGYVGLGRNSLTDEKYKDFYEYDPGTNKWTKIADFPGAGGRYYAVSFSINNIGYVGSGTDGNNDQQDFYKYDPSKSTPGWEKISNIKTKRVMAFSFVIGNIAYVGGGQNNGALVPSFYAYDPSKDTWTRKISLYPDGDDEETKEIKENDDYNYNLQRYSAVAFSIGNYGYLTTGMGSGTSSTSWRYNPDRDLWEDVDTFEGSSRYGATGFAINGKGYITTGGGSSTSGTDDLWMFDPNASDDD</sequence>
<keyword evidence="1" id="KW-0732">Signal</keyword>
<dbReference type="Proteomes" id="UP000322918">
    <property type="component" value="Unassembled WGS sequence"/>
</dbReference>
<dbReference type="OrthoDB" id="103335at2"/>
<evidence type="ECO:0000256" key="1">
    <source>
        <dbReference type="SAM" id="SignalP"/>
    </source>
</evidence>
<organism evidence="2 3">
    <name type="scientific">Arcticibacter tournemirensis</name>
    <dbReference type="NCBI Taxonomy" id="699437"/>
    <lineage>
        <taxon>Bacteria</taxon>
        <taxon>Pseudomonadati</taxon>
        <taxon>Bacteroidota</taxon>
        <taxon>Sphingobacteriia</taxon>
        <taxon>Sphingobacteriales</taxon>
        <taxon>Sphingobacteriaceae</taxon>
        <taxon>Arcticibacter</taxon>
    </lineage>
</organism>
<proteinExistence type="predicted"/>
<feature type="chain" id="PRO_5030114021" evidence="1">
    <location>
        <begin position="24"/>
        <end position="351"/>
    </location>
</feature>
<comment type="caution">
    <text evidence="2">The sequence shown here is derived from an EMBL/GenBank/DDBJ whole genome shotgun (WGS) entry which is preliminary data.</text>
</comment>
<evidence type="ECO:0000313" key="3">
    <source>
        <dbReference type="Proteomes" id="UP000322918"/>
    </source>
</evidence>
<dbReference type="PROSITE" id="PS51257">
    <property type="entry name" value="PROKAR_LIPOPROTEIN"/>
    <property type="match status" value="1"/>
</dbReference>
<reference evidence="2 3" key="1">
    <citation type="submission" date="2019-09" db="EMBL/GenBank/DDBJ databases">
        <title>Pararcticibacter amylolyticus gen. nov., sp. nov., isolated from a rottenly hemp rope, and reclassification of Pedobacter tournemirensis as Pararcticibacter tournemirensis comb. nov.</title>
        <authorList>
            <person name="Cai Y."/>
        </authorList>
    </citation>
    <scope>NUCLEOTIDE SEQUENCE [LARGE SCALE GENOMIC DNA]</scope>
    <source>
        <strain evidence="2 3">TF5-37.2-LB10</strain>
    </source>
</reference>
<dbReference type="RefSeq" id="WP_141813270.1">
    <property type="nucleotide sequence ID" value="NZ_VFPL01000001.1"/>
</dbReference>